<sequence length="49" mass="5676">MHLMYVRAAGLCQDCFTSSHETMMSILWGVRWHRSGEIIEKLIAVKLEP</sequence>
<dbReference type="AlphaFoldDB" id="A0A0B7B551"/>
<proteinExistence type="predicted"/>
<protein>
    <submittedName>
        <fullName evidence="1">Uncharacterized protein</fullName>
    </submittedName>
</protein>
<gene>
    <name evidence="1" type="primary">ORF163573</name>
</gene>
<reference evidence="1" key="1">
    <citation type="submission" date="2014-12" db="EMBL/GenBank/DDBJ databases">
        <title>Insight into the proteome of Arion vulgaris.</title>
        <authorList>
            <person name="Aradska J."/>
            <person name="Bulat T."/>
            <person name="Smidak R."/>
            <person name="Sarate P."/>
            <person name="Gangsoo J."/>
            <person name="Sialana F."/>
            <person name="Bilban M."/>
            <person name="Lubec G."/>
        </authorList>
    </citation>
    <scope>NUCLEOTIDE SEQUENCE</scope>
    <source>
        <tissue evidence="1">Skin</tissue>
    </source>
</reference>
<organism evidence="1">
    <name type="scientific">Arion vulgaris</name>
    <dbReference type="NCBI Taxonomy" id="1028688"/>
    <lineage>
        <taxon>Eukaryota</taxon>
        <taxon>Metazoa</taxon>
        <taxon>Spiralia</taxon>
        <taxon>Lophotrochozoa</taxon>
        <taxon>Mollusca</taxon>
        <taxon>Gastropoda</taxon>
        <taxon>Heterobranchia</taxon>
        <taxon>Euthyneura</taxon>
        <taxon>Panpulmonata</taxon>
        <taxon>Eupulmonata</taxon>
        <taxon>Stylommatophora</taxon>
        <taxon>Helicina</taxon>
        <taxon>Arionoidea</taxon>
        <taxon>Arionidae</taxon>
        <taxon>Arion</taxon>
    </lineage>
</organism>
<evidence type="ECO:0000313" key="1">
    <source>
        <dbReference type="EMBL" id="CEK88163.1"/>
    </source>
</evidence>
<dbReference type="EMBL" id="HACG01041298">
    <property type="protein sequence ID" value="CEK88163.1"/>
    <property type="molecule type" value="Transcribed_RNA"/>
</dbReference>
<name>A0A0B7B551_9EUPU</name>
<accession>A0A0B7B551</accession>